<evidence type="ECO:0000313" key="3">
    <source>
        <dbReference type="EMBL" id="TPE46241.1"/>
    </source>
</evidence>
<dbReference type="SMART" id="SM00450">
    <property type="entry name" value="RHOD"/>
    <property type="match status" value="1"/>
</dbReference>
<feature type="domain" description="Rhodanese" evidence="2">
    <location>
        <begin position="59"/>
        <end position="148"/>
    </location>
</feature>
<dbReference type="InterPro" id="IPR001763">
    <property type="entry name" value="Rhodanese-like_dom"/>
</dbReference>
<dbReference type="OrthoDB" id="9808735at2"/>
<dbReference type="SUPFAM" id="SSF52821">
    <property type="entry name" value="Rhodanese/Cell cycle control phosphatase"/>
    <property type="match status" value="1"/>
</dbReference>
<feature type="signal peptide" evidence="1">
    <location>
        <begin position="1"/>
        <end position="23"/>
    </location>
</feature>
<evidence type="ECO:0000256" key="1">
    <source>
        <dbReference type="SAM" id="SignalP"/>
    </source>
</evidence>
<dbReference type="InterPro" id="IPR050229">
    <property type="entry name" value="GlpE_sulfurtransferase"/>
</dbReference>
<dbReference type="PANTHER" id="PTHR43031:SF1">
    <property type="entry name" value="PYRIDINE NUCLEOTIDE-DISULPHIDE OXIDOREDUCTASE"/>
    <property type="match status" value="1"/>
</dbReference>
<dbReference type="Pfam" id="PF00581">
    <property type="entry name" value="Rhodanese"/>
    <property type="match status" value="1"/>
</dbReference>
<name>A0A501WGF8_9BACT</name>
<dbReference type="AlphaFoldDB" id="A0A501WGF8"/>
<feature type="chain" id="PRO_5021342251" evidence="1">
    <location>
        <begin position="24"/>
        <end position="148"/>
    </location>
</feature>
<protein>
    <submittedName>
        <fullName evidence="3">Rhodanese-like domain-containing protein</fullName>
    </submittedName>
</protein>
<reference evidence="3 4" key="1">
    <citation type="submission" date="2019-06" db="EMBL/GenBank/DDBJ databases">
        <title>A novel bacterium of genus Pontibacter, isolated from marine sediment.</title>
        <authorList>
            <person name="Huang H."/>
            <person name="Mo K."/>
            <person name="Hu Y."/>
        </authorList>
    </citation>
    <scope>NUCLEOTIDE SEQUENCE [LARGE SCALE GENOMIC DNA]</scope>
    <source>
        <strain evidence="3 4">HB172049</strain>
    </source>
</reference>
<dbReference type="PROSITE" id="PS51257">
    <property type="entry name" value="PROKAR_LIPOPROTEIN"/>
    <property type="match status" value="1"/>
</dbReference>
<dbReference type="InterPro" id="IPR036873">
    <property type="entry name" value="Rhodanese-like_dom_sf"/>
</dbReference>
<accession>A0A501WGF8</accession>
<dbReference type="RefSeq" id="WP_140619080.1">
    <property type="nucleotide sequence ID" value="NZ_VFRQ01000001.1"/>
</dbReference>
<keyword evidence="1" id="KW-0732">Signal</keyword>
<dbReference type="CDD" id="cd00158">
    <property type="entry name" value="RHOD"/>
    <property type="match status" value="1"/>
</dbReference>
<dbReference type="Proteomes" id="UP000316727">
    <property type="component" value="Unassembled WGS sequence"/>
</dbReference>
<comment type="caution">
    <text evidence="3">The sequence shown here is derived from an EMBL/GenBank/DDBJ whole genome shotgun (WGS) entry which is preliminary data.</text>
</comment>
<gene>
    <name evidence="3" type="ORF">FJM65_02545</name>
</gene>
<evidence type="ECO:0000313" key="4">
    <source>
        <dbReference type="Proteomes" id="UP000316727"/>
    </source>
</evidence>
<dbReference type="Gene3D" id="3.40.250.10">
    <property type="entry name" value="Rhodanese-like domain"/>
    <property type="match status" value="1"/>
</dbReference>
<organism evidence="3 4">
    <name type="scientific">Pontibacter mangrovi</name>
    <dbReference type="NCBI Taxonomy" id="2589816"/>
    <lineage>
        <taxon>Bacteria</taxon>
        <taxon>Pseudomonadati</taxon>
        <taxon>Bacteroidota</taxon>
        <taxon>Cytophagia</taxon>
        <taxon>Cytophagales</taxon>
        <taxon>Hymenobacteraceae</taxon>
        <taxon>Pontibacter</taxon>
    </lineage>
</organism>
<keyword evidence="4" id="KW-1185">Reference proteome</keyword>
<proteinExistence type="predicted"/>
<dbReference type="PROSITE" id="PS50206">
    <property type="entry name" value="RHODANESE_3"/>
    <property type="match status" value="1"/>
</dbReference>
<sequence length="148" mass="16142">MMKRTLLGVGMALAMVSCNQSTATNEEVKESNAVTQAETGITAEVKTINSEEAKTLLEQEKDLVVLDVRTPEEYTAGHLANARLMNFYDADFTQQLKTLDPSKTYLVYCAVGGRSRQAVQQMQQLGFKLVFDATEGYGALQAAGVPVE</sequence>
<evidence type="ECO:0000259" key="2">
    <source>
        <dbReference type="PROSITE" id="PS50206"/>
    </source>
</evidence>
<dbReference type="EMBL" id="VFRQ01000001">
    <property type="protein sequence ID" value="TPE46241.1"/>
    <property type="molecule type" value="Genomic_DNA"/>
</dbReference>
<dbReference type="PANTHER" id="PTHR43031">
    <property type="entry name" value="FAD-DEPENDENT OXIDOREDUCTASE"/>
    <property type="match status" value="1"/>
</dbReference>